<keyword evidence="3" id="KW-0064">Aspartyl protease</keyword>
<evidence type="ECO:0000256" key="6">
    <source>
        <dbReference type="SAM" id="MobiDB-lite"/>
    </source>
</evidence>
<dbReference type="PANTHER" id="PTHR47967">
    <property type="entry name" value="OS07G0603500 PROTEIN-RELATED"/>
    <property type="match status" value="1"/>
</dbReference>
<dbReference type="Pfam" id="PF14541">
    <property type="entry name" value="TAXi_C"/>
    <property type="match status" value="1"/>
</dbReference>
<name>A0A7J7HSG9_CAMSI</name>
<evidence type="ECO:0000256" key="4">
    <source>
        <dbReference type="ARBA" id="ARBA00022801"/>
    </source>
</evidence>
<dbReference type="InterPro" id="IPR032799">
    <property type="entry name" value="TAXi_C"/>
</dbReference>
<sequence length="500" mass="54517">DDNGNSGCCGGGGNSCCSGDGGSGRDGSKSGDDGDSGGDRSGGDNGEVLTIIILISSTNARTSTSIVSRTTKPTRRLVSKLIHHDSILFPYYNSHNVTLSKSELVSTIQSSMARYTYLKESTMEDVRGGVIPDYGGIIFLVNISIGQPPVPQLVAMETRSNLFWVQCHPCINCFEQLSTIFDPSKSSTYDNISCNSTSCVSDTLQENCVSVTSCPYHYKYADSSTTRGDLGREEVRFISNKGTSVLSNILFGCGHENYGFIEARENYGYNGIGLASGVLGLGPSKKLSLVSHLGSRFSYCIGNMSDLDYEYNRLVIGDDEAEIKGYSTPIQVFNNMYYLTLEGLSVGEKQLEIDPHTFKRNPSSGEGGVIIDTGTTLTILDRGGYIPLITEVQSLIGGILPKLDDSSNPDRLCYKGRVSTDLIGFPVVTFHFAQGLDLGLDVEAMFEQDREMDRFCMAVLPAYFQDLSVIGIRAQQYYNVAYDLASMKLYFQRIDCEVLD</sequence>
<dbReference type="InterPro" id="IPR033121">
    <property type="entry name" value="PEPTIDASE_A1"/>
</dbReference>
<gene>
    <name evidence="8" type="ORF">HYC85_007840</name>
</gene>
<dbReference type="InterPro" id="IPR021109">
    <property type="entry name" value="Peptidase_aspartic_dom_sf"/>
</dbReference>
<keyword evidence="2" id="KW-0645">Protease</keyword>
<evidence type="ECO:0000259" key="7">
    <source>
        <dbReference type="PROSITE" id="PS51767"/>
    </source>
</evidence>
<feature type="non-terminal residue" evidence="8">
    <location>
        <position position="500"/>
    </location>
</feature>
<feature type="region of interest" description="Disordered" evidence="6">
    <location>
        <begin position="1"/>
        <end position="44"/>
    </location>
</feature>
<dbReference type="InterPro" id="IPR001969">
    <property type="entry name" value="Aspartic_peptidase_AS"/>
</dbReference>
<dbReference type="Proteomes" id="UP000593564">
    <property type="component" value="Unassembled WGS sequence"/>
</dbReference>
<comment type="caution">
    <text evidence="8">The sequence shown here is derived from an EMBL/GenBank/DDBJ whole genome shotgun (WGS) entry which is preliminary data.</text>
</comment>
<protein>
    <recommendedName>
        <fullName evidence="7">Peptidase A1 domain-containing protein</fullName>
    </recommendedName>
</protein>
<accession>A0A7J7HSG9</accession>
<dbReference type="InterPro" id="IPR051708">
    <property type="entry name" value="Plant_Aspart_Prot_A1"/>
</dbReference>
<dbReference type="EMBL" id="JACBKZ010000003">
    <property type="protein sequence ID" value="KAF5954984.1"/>
    <property type="molecule type" value="Genomic_DNA"/>
</dbReference>
<reference evidence="8 9" key="2">
    <citation type="submission" date="2020-07" db="EMBL/GenBank/DDBJ databases">
        <title>Genome assembly of wild tea tree DASZ reveals pedigree and selection history of tea varieties.</title>
        <authorList>
            <person name="Zhang W."/>
        </authorList>
    </citation>
    <scope>NUCLEOTIDE SEQUENCE [LARGE SCALE GENOMIC DNA]</scope>
    <source>
        <strain evidence="9">cv. G240</strain>
        <tissue evidence="8">Leaf</tissue>
    </source>
</reference>
<keyword evidence="5" id="KW-0325">Glycoprotein</keyword>
<organism evidence="8 9">
    <name type="scientific">Camellia sinensis</name>
    <name type="common">Tea plant</name>
    <name type="synonym">Thea sinensis</name>
    <dbReference type="NCBI Taxonomy" id="4442"/>
    <lineage>
        <taxon>Eukaryota</taxon>
        <taxon>Viridiplantae</taxon>
        <taxon>Streptophyta</taxon>
        <taxon>Embryophyta</taxon>
        <taxon>Tracheophyta</taxon>
        <taxon>Spermatophyta</taxon>
        <taxon>Magnoliopsida</taxon>
        <taxon>eudicotyledons</taxon>
        <taxon>Gunneridae</taxon>
        <taxon>Pentapetalae</taxon>
        <taxon>asterids</taxon>
        <taxon>Ericales</taxon>
        <taxon>Theaceae</taxon>
        <taxon>Camellia</taxon>
    </lineage>
</organism>
<dbReference type="InterPro" id="IPR032861">
    <property type="entry name" value="TAXi_N"/>
</dbReference>
<dbReference type="GO" id="GO:0005576">
    <property type="term" value="C:extracellular region"/>
    <property type="evidence" value="ECO:0007669"/>
    <property type="project" value="TreeGrafter"/>
</dbReference>
<evidence type="ECO:0000256" key="5">
    <source>
        <dbReference type="ARBA" id="ARBA00023180"/>
    </source>
</evidence>
<evidence type="ECO:0000256" key="3">
    <source>
        <dbReference type="ARBA" id="ARBA00022750"/>
    </source>
</evidence>
<keyword evidence="4" id="KW-0378">Hydrolase</keyword>
<dbReference type="InterPro" id="IPR034161">
    <property type="entry name" value="Pepsin-like_plant"/>
</dbReference>
<dbReference type="Gene3D" id="2.40.70.10">
    <property type="entry name" value="Acid Proteases"/>
    <property type="match status" value="2"/>
</dbReference>
<evidence type="ECO:0000313" key="8">
    <source>
        <dbReference type="EMBL" id="KAF5954984.1"/>
    </source>
</evidence>
<dbReference type="PROSITE" id="PS51767">
    <property type="entry name" value="PEPTIDASE_A1"/>
    <property type="match status" value="1"/>
</dbReference>
<evidence type="ECO:0000256" key="1">
    <source>
        <dbReference type="ARBA" id="ARBA00007447"/>
    </source>
</evidence>
<dbReference type="PANTHER" id="PTHR47967:SF14">
    <property type="entry name" value="EUKARYOTIC ASPARTYL PROTEASE FAMILY PROTEIN"/>
    <property type="match status" value="1"/>
</dbReference>
<dbReference type="GO" id="GO:0006508">
    <property type="term" value="P:proteolysis"/>
    <property type="evidence" value="ECO:0007669"/>
    <property type="project" value="UniProtKB-KW"/>
</dbReference>
<feature type="compositionally biased region" description="Gly residues" evidence="6">
    <location>
        <begin position="7"/>
        <end position="25"/>
    </location>
</feature>
<dbReference type="FunFam" id="2.40.70.10:FF:000033">
    <property type="entry name" value="Aspartyl protease family protein"/>
    <property type="match status" value="1"/>
</dbReference>
<dbReference type="GO" id="GO:0004190">
    <property type="term" value="F:aspartic-type endopeptidase activity"/>
    <property type="evidence" value="ECO:0007669"/>
    <property type="project" value="UniProtKB-KW"/>
</dbReference>
<dbReference type="CDD" id="cd05476">
    <property type="entry name" value="pepsin_A_like_plant"/>
    <property type="match status" value="1"/>
</dbReference>
<feature type="compositionally biased region" description="Basic and acidic residues" evidence="6">
    <location>
        <begin position="26"/>
        <end position="42"/>
    </location>
</feature>
<evidence type="ECO:0000256" key="2">
    <source>
        <dbReference type="ARBA" id="ARBA00022670"/>
    </source>
</evidence>
<evidence type="ECO:0000313" key="9">
    <source>
        <dbReference type="Proteomes" id="UP000593564"/>
    </source>
</evidence>
<dbReference type="Pfam" id="PF14543">
    <property type="entry name" value="TAXi_N"/>
    <property type="match status" value="1"/>
</dbReference>
<dbReference type="SUPFAM" id="SSF50630">
    <property type="entry name" value="Acid proteases"/>
    <property type="match status" value="1"/>
</dbReference>
<reference evidence="9" key="1">
    <citation type="journal article" date="2020" name="Nat. Commun.">
        <title>Genome assembly of wild tea tree DASZ reveals pedigree and selection history of tea varieties.</title>
        <authorList>
            <person name="Zhang W."/>
            <person name="Zhang Y."/>
            <person name="Qiu H."/>
            <person name="Guo Y."/>
            <person name="Wan H."/>
            <person name="Zhang X."/>
            <person name="Scossa F."/>
            <person name="Alseekh S."/>
            <person name="Zhang Q."/>
            <person name="Wang P."/>
            <person name="Xu L."/>
            <person name="Schmidt M.H."/>
            <person name="Jia X."/>
            <person name="Li D."/>
            <person name="Zhu A."/>
            <person name="Guo F."/>
            <person name="Chen W."/>
            <person name="Ni D."/>
            <person name="Usadel B."/>
            <person name="Fernie A.R."/>
            <person name="Wen W."/>
        </authorList>
    </citation>
    <scope>NUCLEOTIDE SEQUENCE [LARGE SCALE GENOMIC DNA]</scope>
    <source>
        <strain evidence="9">cv. G240</strain>
    </source>
</reference>
<comment type="similarity">
    <text evidence="1">Belongs to the peptidase A1 family.</text>
</comment>
<keyword evidence="9" id="KW-1185">Reference proteome</keyword>
<feature type="domain" description="Peptidase A1" evidence="7">
    <location>
        <begin position="139"/>
        <end position="492"/>
    </location>
</feature>
<dbReference type="PROSITE" id="PS00141">
    <property type="entry name" value="ASP_PROTEASE"/>
    <property type="match status" value="1"/>
</dbReference>
<dbReference type="AlphaFoldDB" id="A0A7J7HSG9"/>
<proteinExistence type="inferred from homology"/>